<dbReference type="AlphaFoldDB" id="A1RUZ5"/>
<name>A1RUZ5_PYRIL</name>
<evidence type="ECO:0000313" key="2">
    <source>
        <dbReference type="Proteomes" id="UP000002595"/>
    </source>
</evidence>
<dbReference type="KEGG" id="pis:Pisl_1625"/>
<gene>
    <name evidence="1" type="ordered locus">Pisl_1625</name>
</gene>
<accession>A1RUZ5</accession>
<keyword evidence="2" id="KW-1185">Reference proteome</keyword>
<dbReference type="RefSeq" id="WP_011763352.1">
    <property type="nucleotide sequence ID" value="NC_008701.1"/>
</dbReference>
<dbReference type="HOGENOM" id="CLU_156344_0_0_2"/>
<sequence length="134" mass="14814">MDIIAIARGPTRGLYFVVSGPPKCGQLPVKLMELPTDMEPPFRARLVKSRYGAVLTNITKIDFNGFLLENYDQLIEGEVHGNVLEGVVCNKRVRIKILDPTVSGPVLAVIPTIGRRKTLPNVAVTLFAYRLQLV</sequence>
<reference evidence="1" key="1">
    <citation type="submission" date="2006-12" db="EMBL/GenBank/DDBJ databases">
        <title>Complete sequence of Pyrobaculum islandicum DSM 4184.</title>
        <authorList>
            <person name="Copeland A."/>
            <person name="Lucas S."/>
            <person name="Lapidus A."/>
            <person name="Barry K."/>
            <person name="Detter J.C."/>
            <person name="Glavina del Rio T."/>
            <person name="Dalin E."/>
            <person name="Tice H."/>
            <person name="Pitluck S."/>
            <person name="Meincke L."/>
            <person name="Brettin T."/>
            <person name="Bruce D."/>
            <person name="Han C."/>
            <person name="Tapia R."/>
            <person name="Gilna P."/>
            <person name="Schmutz J."/>
            <person name="Larimer F."/>
            <person name="Land M."/>
            <person name="Hauser L."/>
            <person name="Kyrpides N."/>
            <person name="Mikhailova N."/>
            <person name="Cozen A.E."/>
            <person name="Fitz-Gibbon S.T."/>
            <person name="House C.H."/>
            <person name="Saltikov C."/>
            <person name="Lowe T."/>
            <person name="Richardson P."/>
        </authorList>
    </citation>
    <scope>NUCLEOTIDE SEQUENCE [LARGE SCALE GENOMIC DNA]</scope>
    <source>
        <strain evidence="1">DSM 4184</strain>
    </source>
</reference>
<dbReference type="Proteomes" id="UP000002595">
    <property type="component" value="Chromosome"/>
</dbReference>
<dbReference type="GeneID" id="4617847"/>
<organism evidence="1 2">
    <name type="scientific">Pyrobaculum islandicum (strain DSM 4184 / JCM 9189 / GEO3)</name>
    <dbReference type="NCBI Taxonomy" id="384616"/>
    <lineage>
        <taxon>Archaea</taxon>
        <taxon>Thermoproteota</taxon>
        <taxon>Thermoprotei</taxon>
        <taxon>Thermoproteales</taxon>
        <taxon>Thermoproteaceae</taxon>
        <taxon>Pyrobaculum</taxon>
    </lineage>
</organism>
<protein>
    <submittedName>
        <fullName evidence="1">Uncharacterized protein</fullName>
    </submittedName>
</protein>
<dbReference type="eggNOG" id="arCOG05518">
    <property type="taxonomic scope" value="Archaea"/>
</dbReference>
<dbReference type="EMBL" id="CP000504">
    <property type="protein sequence ID" value="ABL88777.1"/>
    <property type="molecule type" value="Genomic_DNA"/>
</dbReference>
<proteinExistence type="predicted"/>
<evidence type="ECO:0000313" key="1">
    <source>
        <dbReference type="EMBL" id="ABL88777.1"/>
    </source>
</evidence>
<dbReference type="OrthoDB" id="28192at2157"/>